<dbReference type="OrthoDB" id="276388at2759"/>
<evidence type="ECO:0000313" key="17">
    <source>
        <dbReference type="Proteomes" id="UP000024837"/>
    </source>
</evidence>
<dbReference type="Gene3D" id="2.40.30.30">
    <property type="entry name" value="Riboflavin kinase-like"/>
    <property type="match status" value="1"/>
</dbReference>
<evidence type="ECO:0000256" key="11">
    <source>
        <dbReference type="ARBA" id="ARBA00022840"/>
    </source>
</evidence>
<dbReference type="UniPathway" id="UPA00276">
    <property type="reaction ID" value="UER00406"/>
</dbReference>
<keyword evidence="11" id="KW-0067">ATP-binding</keyword>
<evidence type="ECO:0000256" key="9">
    <source>
        <dbReference type="ARBA" id="ARBA00022741"/>
    </source>
</evidence>
<keyword evidence="8" id="KW-0808">Transferase</keyword>
<dbReference type="PANTHER" id="PTHR22749:SF6">
    <property type="entry name" value="RIBOFLAVIN KINASE"/>
    <property type="match status" value="1"/>
</dbReference>
<comment type="similarity">
    <text evidence="3">Belongs to the flavokinase family.</text>
</comment>
<comment type="pathway">
    <text evidence="2">Cofactor biosynthesis; FMN biosynthesis; FMN from riboflavin (ATP route): step 1/1.</text>
</comment>
<evidence type="ECO:0000256" key="7">
    <source>
        <dbReference type="ARBA" id="ARBA00022643"/>
    </source>
</evidence>
<feature type="domain" description="Riboflavin kinase" evidence="15">
    <location>
        <begin position="18"/>
        <end position="155"/>
    </location>
</feature>
<organism evidence="16 17">
    <name type="scientific">Drechslerella stenobrocha 248</name>
    <dbReference type="NCBI Taxonomy" id="1043628"/>
    <lineage>
        <taxon>Eukaryota</taxon>
        <taxon>Fungi</taxon>
        <taxon>Dikarya</taxon>
        <taxon>Ascomycota</taxon>
        <taxon>Pezizomycotina</taxon>
        <taxon>Orbiliomycetes</taxon>
        <taxon>Orbiliales</taxon>
        <taxon>Orbiliaceae</taxon>
        <taxon>Drechslerella</taxon>
    </lineage>
</organism>
<gene>
    <name evidence="16" type="ORF">DRE_04322</name>
</gene>
<dbReference type="GO" id="GO:0008531">
    <property type="term" value="F:riboflavin kinase activity"/>
    <property type="evidence" value="ECO:0007669"/>
    <property type="project" value="UniProtKB-EC"/>
</dbReference>
<dbReference type="AlphaFoldDB" id="W7HSW6"/>
<name>W7HSW6_9PEZI</name>
<evidence type="ECO:0000259" key="15">
    <source>
        <dbReference type="SMART" id="SM00904"/>
    </source>
</evidence>
<keyword evidence="6" id="KW-0285">Flavoprotein</keyword>
<comment type="function">
    <text evidence="1">Catalyzes the phosphorylation of riboflavin (vitamin B2) to form flavin mononucleotide (FMN) coenzyme.</text>
</comment>
<accession>W7HSW6</accession>
<dbReference type="GO" id="GO:0005739">
    <property type="term" value="C:mitochondrion"/>
    <property type="evidence" value="ECO:0007669"/>
    <property type="project" value="TreeGrafter"/>
</dbReference>
<proteinExistence type="inferred from homology"/>
<evidence type="ECO:0000256" key="4">
    <source>
        <dbReference type="ARBA" id="ARBA00012105"/>
    </source>
</evidence>
<dbReference type="InterPro" id="IPR023465">
    <property type="entry name" value="Riboflavin_kinase_dom_sf"/>
</dbReference>
<feature type="region of interest" description="Disordered" evidence="14">
    <location>
        <begin position="1"/>
        <end position="22"/>
    </location>
</feature>
<sequence>MPPAEPRPPTAGPETGPEPPYPIQLSGKVISGFGRGSKELGIPTANIPTDGLPEFIESGIYYGWAGLQTRDCGASTENSHAVYPMVMSVGWNPFYKNTVRSVEIHIIHQFPQDFYGAHMNLLIMGYLRPEFNYVSKEALIEDINTDIAIAKKSLEREAYAKAKLVPYLVSFPEHSASSD</sequence>
<evidence type="ECO:0000256" key="3">
    <source>
        <dbReference type="ARBA" id="ARBA00010108"/>
    </source>
</evidence>
<dbReference type="GO" id="GO:0009398">
    <property type="term" value="P:FMN biosynthetic process"/>
    <property type="evidence" value="ECO:0007669"/>
    <property type="project" value="UniProtKB-UniPathway"/>
</dbReference>
<dbReference type="GO" id="GO:0005524">
    <property type="term" value="F:ATP binding"/>
    <property type="evidence" value="ECO:0007669"/>
    <property type="project" value="UniProtKB-KW"/>
</dbReference>
<evidence type="ECO:0000256" key="14">
    <source>
        <dbReference type="SAM" id="MobiDB-lite"/>
    </source>
</evidence>
<keyword evidence="7" id="KW-0288">FMN</keyword>
<dbReference type="InterPro" id="IPR015865">
    <property type="entry name" value="Riboflavin_kinase_bac/euk"/>
</dbReference>
<dbReference type="InterPro" id="IPR023468">
    <property type="entry name" value="Riboflavin_kinase"/>
</dbReference>
<dbReference type="Pfam" id="PF01687">
    <property type="entry name" value="Flavokinase"/>
    <property type="match status" value="1"/>
</dbReference>
<evidence type="ECO:0000313" key="16">
    <source>
        <dbReference type="EMBL" id="EWC46379.1"/>
    </source>
</evidence>
<evidence type="ECO:0000256" key="8">
    <source>
        <dbReference type="ARBA" id="ARBA00022679"/>
    </source>
</evidence>
<dbReference type="PANTHER" id="PTHR22749">
    <property type="entry name" value="RIBOFLAVIN KINASE/FMN ADENYLYLTRANSFERASE"/>
    <property type="match status" value="1"/>
</dbReference>
<dbReference type="Proteomes" id="UP000024837">
    <property type="component" value="Unassembled WGS sequence"/>
</dbReference>
<evidence type="ECO:0000256" key="13">
    <source>
        <dbReference type="ARBA" id="ARBA00047880"/>
    </source>
</evidence>
<evidence type="ECO:0000256" key="2">
    <source>
        <dbReference type="ARBA" id="ARBA00005201"/>
    </source>
</evidence>
<dbReference type="GO" id="GO:0009231">
    <property type="term" value="P:riboflavin biosynthetic process"/>
    <property type="evidence" value="ECO:0007669"/>
    <property type="project" value="InterPro"/>
</dbReference>
<evidence type="ECO:0000256" key="6">
    <source>
        <dbReference type="ARBA" id="ARBA00022630"/>
    </source>
</evidence>
<evidence type="ECO:0000256" key="10">
    <source>
        <dbReference type="ARBA" id="ARBA00022777"/>
    </source>
</evidence>
<protein>
    <recommendedName>
        <fullName evidence="5">Riboflavin kinase</fullName>
        <ecNumber evidence="4">2.7.1.26</ecNumber>
    </recommendedName>
    <alternativeName>
        <fullName evidence="12">Flavin mononucleotide kinase 1</fullName>
    </alternativeName>
</protein>
<dbReference type="EMBL" id="KI966418">
    <property type="protein sequence ID" value="EWC46379.1"/>
    <property type="molecule type" value="Genomic_DNA"/>
</dbReference>
<dbReference type="HOGENOM" id="CLU_048437_3_2_1"/>
<keyword evidence="17" id="KW-1185">Reference proteome</keyword>
<keyword evidence="10" id="KW-0418">Kinase</keyword>
<dbReference type="SUPFAM" id="SSF82114">
    <property type="entry name" value="Riboflavin kinase-like"/>
    <property type="match status" value="1"/>
</dbReference>
<dbReference type="SMART" id="SM00904">
    <property type="entry name" value="Flavokinase"/>
    <property type="match status" value="1"/>
</dbReference>
<evidence type="ECO:0000256" key="12">
    <source>
        <dbReference type="ARBA" id="ARBA00029960"/>
    </source>
</evidence>
<dbReference type="EC" id="2.7.1.26" evidence="4"/>
<reference evidence="16 17" key="1">
    <citation type="submission" date="2013-05" db="EMBL/GenBank/DDBJ databases">
        <title>Drechslerella stenobrocha genome reveals carnivorous origination and mechanical trapping mechanism of predatory fungi.</title>
        <authorList>
            <person name="Liu X."/>
            <person name="Zhang W."/>
            <person name="Liu K."/>
        </authorList>
    </citation>
    <scope>NUCLEOTIDE SEQUENCE [LARGE SCALE GENOMIC DNA]</scope>
    <source>
        <strain evidence="16 17">248</strain>
    </source>
</reference>
<evidence type="ECO:0000256" key="1">
    <source>
        <dbReference type="ARBA" id="ARBA00003572"/>
    </source>
</evidence>
<evidence type="ECO:0000256" key="5">
    <source>
        <dbReference type="ARBA" id="ARBA00017394"/>
    </source>
</evidence>
<comment type="catalytic activity">
    <reaction evidence="13">
        <text>riboflavin + ATP = FMN + ADP + H(+)</text>
        <dbReference type="Rhea" id="RHEA:14357"/>
        <dbReference type="ChEBI" id="CHEBI:15378"/>
        <dbReference type="ChEBI" id="CHEBI:30616"/>
        <dbReference type="ChEBI" id="CHEBI:57986"/>
        <dbReference type="ChEBI" id="CHEBI:58210"/>
        <dbReference type="ChEBI" id="CHEBI:456216"/>
        <dbReference type="EC" id="2.7.1.26"/>
    </reaction>
</comment>
<keyword evidence="9" id="KW-0547">Nucleotide-binding</keyword>